<dbReference type="PATRIC" id="fig|1207063.3.peg.931"/>
<dbReference type="InterPro" id="IPR013078">
    <property type="entry name" value="His_Pase_superF_clade-1"/>
</dbReference>
<dbReference type="PANTHER" id="PTHR47623">
    <property type="entry name" value="OS09G0287300 PROTEIN"/>
    <property type="match status" value="1"/>
</dbReference>
<dbReference type="Proteomes" id="UP000006746">
    <property type="component" value="Unassembled WGS sequence"/>
</dbReference>
<keyword evidence="2" id="KW-1185">Reference proteome</keyword>
<reference evidence="1 2" key="1">
    <citation type="journal article" date="2012" name="J. Bacteriol.">
        <title>Genome Sequence of Oceanibaculum indicum Type Strain P24.</title>
        <authorList>
            <person name="Lai Q."/>
            <person name="Shao Z."/>
        </authorList>
    </citation>
    <scope>NUCLEOTIDE SEQUENCE [LARGE SCALE GENOMIC DNA]</scope>
    <source>
        <strain evidence="1 2">P24</strain>
    </source>
</reference>
<dbReference type="RefSeq" id="WP_008943537.1">
    <property type="nucleotide sequence ID" value="NZ_AMRL01000004.1"/>
</dbReference>
<evidence type="ECO:0000313" key="2">
    <source>
        <dbReference type="Proteomes" id="UP000006746"/>
    </source>
</evidence>
<comment type="caution">
    <text evidence="1">The sequence shown here is derived from an EMBL/GenBank/DDBJ whole genome shotgun (WGS) entry which is preliminary data.</text>
</comment>
<dbReference type="AlphaFoldDB" id="K2KJW4"/>
<dbReference type="InterPro" id="IPR029033">
    <property type="entry name" value="His_PPase_superfam"/>
</dbReference>
<dbReference type="EMBL" id="AMRL01000004">
    <property type="protein sequence ID" value="EKE77620.1"/>
    <property type="molecule type" value="Genomic_DNA"/>
</dbReference>
<name>K2KJW4_9PROT</name>
<evidence type="ECO:0000313" key="1">
    <source>
        <dbReference type="EMBL" id="EKE77620.1"/>
    </source>
</evidence>
<protein>
    <submittedName>
        <fullName evidence="1">Phosphohistidine phosphatase SixA</fullName>
    </submittedName>
</protein>
<dbReference type="PANTHER" id="PTHR47623:SF1">
    <property type="entry name" value="OS09G0287300 PROTEIN"/>
    <property type="match status" value="1"/>
</dbReference>
<gene>
    <name evidence="1" type="ORF">P24_04609</name>
</gene>
<dbReference type="STRING" id="1207063.P24_04609"/>
<dbReference type="eggNOG" id="COG2062">
    <property type="taxonomic scope" value="Bacteria"/>
</dbReference>
<sequence length="171" mass="19035">MKTLYLLRHAKSSWDDPGLKDEERPLNERGFRAATVMGLYFAQCGYRPDAILCSTARRALETLDQVRPRLAGKPALTIDKAIYKANSKALLEMVRALPEDTGSVLVVGHNPALEEFALSLAGSGAKDARERMEQKYPTCALAVFSLPKQPWAEIDWKNAELRSFTSPKDLV</sequence>
<dbReference type="CDD" id="cd07067">
    <property type="entry name" value="HP_PGM_like"/>
    <property type="match status" value="1"/>
</dbReference>
<accession>K2KJW4</accession>
<organism evidence="1 2">
    <name type="scientific">Oceanibaculum indicum P24</name>
    <dbReference type="NCBI Taxonomy" id="1207063"/>
    <lineage>
        <taxon>Bacteria</taxon>
        <taxon>Pseudomonadati</taxon>
        <taxon>Pseudomonadota</taxon>
        <taxon>Alphaproteobacteria</taxon>
        <taxon>Rhodospirillales</taxon>
        <taxon>Oceanibaculaceae</taxon>
        <taxon>Oceanibaculum</taxon>
    </lineage>
</organism>
<dbReference type="Gene3D" id="3.40.50.1240">
    <property type="entry name" value="Phosphoglycerate mutase-like"/>
    <property type="match status" value="1"/>
</dbReference>
<dbReference type="Pfam" id="PF00300">
    <property type="entry name" value="His_Phos_1"/>
    <property type="match status" value="1"/>
</dbReference>
<proteinExistence type="predicted"/>
<dbReference type="SMART" id="SM00855">
    <property type="entry name" value="PGAM"/>
    <property type="match status" value="1"/>
</dbReference>
<dbReference type="SUPFAM" id="SSF53254">
    <property type="entry name" value="Phosphoglycerate mutase-like"/>
    <property type="match status" value="1"/>
</dbReference>